<comment type="subcellular location">
    <subcellularLocation>
        <location evidence="1">Cell outer membrane</location>
    </subcellularLocation>
</comment>
<keyword evidence="11" id="KW-1185">Reference proteome</keyword>
<evidence type="ECO:0000256" key="5">
    <source>
        <dbReference type="ARBA" id="ARBA00022692"/>
    </source>
</evidence>
<dbReference type="SUPFAM" id="SSF56954">
    <property type="entry name" value="Outer membrane efflux proteins (OEP)"/>
    <property type="match status" value="1"/>
</dbReference>
<keyword evidence="3" id="KW-0813">Transport</keyword>
<keyword evidence="5" id="KW-0812">Transmembrane</keyword>
<dbReference type="PANTHER" id="PTHR30026">
    <property type="entry name" value="OUTER MEMBRANE PROTEIN TOLC"/>
    <property type="match status" value="1"/>
</dbReference>
<proteinExistence type="inferred from homology"/>
<dbReference type="EMBL" id="AP028055">
    <property type="protein sequence ID" value="BEG99430.1"/>
    <property type="molecule type" value="Genomic_DNA"/>
</dbReference>
<dbReference type="Pfam" id="PF02321">
    <property type="entry name" value="OEP"/>
    <property type="match status" value="2"/>
</dbReference>
<dbReference type="Proteomes" id="UP001496674">
    <property type="component" value="Chromosome"/>
</dbReference>
<feature type="coiled-coil region" evidence="8">
    <location>
        <begin position="326"/>
        <end position="416"/>
    </location>
</feature>
<gene>
    <name evidence="10" type="ORF">BSYN_16950</name>
</gene>
<evidence type="ECO:0000256" key="6">
    <source>
        <dbReference type="ARBA" id="ARBA00023136"/>
    </source>
</evidence>
<sequence>MKHIQLFVCLFLPVALYAQTPMKLNDCIRLAWRQYPGLKNGEIRIQEAHADYVSSIGDFLPRITLKGEVGKRYGRSINPATNGYVNKDFEEGTIGLDMTFSLFEGFSRINKVRFQKINKECSEWKLKEERNELAYQVTEAYYKLLLEEKLLDLSREQSRLSERYLKQTEAFVEIGLKSVSDLQEVKARRDGDAFRYSSRKNGYQMALLQLKQLMNFTPADTLIMQDEINEEELPVYSVPQVDTLYSQSAIVQPSLKIAGLSVRAARKRYAMEKGKFLPSVFFCFSAGSNYCNTTFSSRQLRDNIGKYIGIGISFPLLSGLERVTALRKQNLNIDRMQNEEDLQKQKLYANVEQTVLSLQAGNEEYQQALQQVRAESFVLRESERKWEEGLISVFQLMEARNRYISAKAELTRVRLQMEMTIKLEHYYRTGTFLQE</sequence>
<evidence type="ECO:0000313" key="11">
    <source>
        <dbReference type="Proteomes" id="UP001496674"/>
    </source>
</evidence>
<dbReference type="Gene3D" id="1.20.1600.10">
    <property type="entry name" value="Outer membrane efflux proteins (OEP)"/>
    <property type="match status" value="1"/>
</dbReference>
<keyword evidence="8" id="KW-0175">Coiled coil</keyword>
<organism evidence="10 11">
    <name type="scientific">Bacteroides sedimenti</name>
    <dbReference type="NCBI Taxonomy" id="2136147"/>
    <lineage>
        <taxon>Bacteria</taxon>
        <taxon>Pseudomonadati</taxon>
        <taxon>Bacteroidota</taxon>
        <taxon>Bacteroidia</taxon>
        <taxon>Bacteroidales</taxon>
        <taxon>Bacteroidaceae</taxon>
        <taxon>Bacteroides</taxon>
    </lineage>
</organism>
<evidence type="ECO:0000256" key="9">
    <source>
        <dbReference type="SAM" id="SignalP"/>
    </source>
</evidence>
<dbReference type="InterPro" id="IPR003423">
    <property type="entry name" value="OMP_efflux"/>
</dbReference>
<keyword evidence="9" id="KW-0732">Signal</keyword>
<evidence type="ECO:0000256" key="3">
    <source>
        <dbReference type="ARBA" id="ARBA00022448"/>
    </source>
</evidence>
<keyword evidence="7" id="KW-0998">Cell outer membrane</keyword>
<dbReference type="RefSeq" id="WP_353329969.1">
    <property type="nucleotide sequence ID" value="NZ_AP028055.1"/>
</dbReference>
<evidence type="ECO:0000313" key="10">
    <source>
        <dbReference type="EMBL" id="BEG99430.1"/>
    </source>
</evidence>
<evidence type="ECO:0000256" key="2">
    <source>
        <dbReference type="ARBA" id="ARBA00007613"/>
    </source>
</evidence>
<name>A0ABM8IIL2_9BACE</name>
<dbReference type="InterPro" id="IPR051906">
    <property type="entry name" value="TolC-like"/>
</dbReference>
<evidence type="ECO:0000256" key="8">
    <source>
        <dbReference type="SAM" id="Coils"/>
    </source>
</evidence>
<comment type="similarity">
    <text evidence="2">Belongs to the outer membrane factor (OMF) (TC 1.B.17) family.</text>
</comment>
<keyword evidence="4" id="KW-1134">Transmembrane beta strand</keyword>
<evidence type="ECO:0000256" key="7">
    <source>
        <dbReference type="ARBA" id="ARBA00023237"/>
    </source>
</evidence>
<keyword evidence="6" id="KW-0472">Membrane</keyword>
<accession>A0ABM8IIL2</accession>
<protein>
    <submittedName>
        <fullName evidence="10">Transporter</fullName>
    </submittedName>
</protein>
<reference evidence="10 11" key="1">
    <citation type="submission" date="2023-04" db="EMBL/GenBank/DDBJ databases">
        <title>Draft genome sequence of acteroides sedimenti strain YN3PY1.</title>
        <authorList>
            <person name="Yoshida N."/>
        </authorList>
    </citation>
    <scope>NUCLEOTIDE SEQUENCE [LARGE SCALE GENOMIC DNA]</scope>
    <source>
        <strain evidence="10 11">YN3PY1</strain>
    </source>
</reference>
<feature type="chain" id="PRO_5046181653" evidence="9">
    <location>
        <begin position="19"/>
        <end position="435"/>
    </location>
</feature>
<evidence type="ECO:0000256" key="1">
    <source>
        <dbReference type="ARBA" id="ARBA00004442"/>
    </source>
</evidence>
<evidence type="ECO:0000256" key="4">
    <source>
        <dbReference type="ARBA" id="ARBA00022452"/>
    </source>
</evidence>
<dbReference type="PANTHER" id="PTHR30026:SF20">
    <property type="entry name" value="OUTER MEMBRANE PROTEIN TOLC"/>
    <property type="match status" value="1"/>
</dbReference>
<feature type="signal peptide" evidence="9">
    <location>
        <begin position="1"/>
        <end position="18"/>
    </location>
</feature>